<protein>
    <submittedName>
        <fullName evidence="2">ATPase</fullName>
    </submittedName>
</protein>
<dbReference type="Gene3D" id="3.40.50.300">
    <property type="entry name" value="P-loop containing nucleotide triphosphate hydrolases"/>
    <property type="match status" value="1"/>
</dbReference>
<reference evidence="3" key="1">
    <citation type="submission" date="2018-05" db="EMBL/GenBank/DDBJ databases">
        <title>Genome Sequencing of selected type strains of the family Eggerthellaceae.</title>
        <authorList>
            <person name="Danylec N."/>
            <person name="Stoll D.A."/>
            <person name="Doetsch A."/>
            <person name="Huch M."/>
        </authorList>
    </citation>
    <scope>NUCLEOTIDE SEQUENCE [LARGE SCALE GENOMIC DNA]</scope>
    <source>
        <strain evidence="3">DSM 17537</strain>
    </source>
</reference>
<dbReference type="GO" id="GO:0005524">
    <property type="term" value="F:ATP binding"/>
    <property type="evidence" value="ECO:0007669"/>
    <property type="project" value="InterPro"/>
</dbReference>
<proteinExistence type="predicted"/>
<dbReference type="InterPro" id="IPR027417">
    <property type="entry name" value="P-loop_NTPase"/>
</dbReference>
<sequence length="501" mass="55137">MNIRQAKEEVARAVEVYLAEDENGSYLIPIERQRPLFLIGAPGVGKTAIMEQVAREMGIGLVSYSMTHHTRQSALGLPYIAERSFEGETFSVSEYTMSEIIASVYEAMAETGRREGILFLDEINCVSETLTPAILQFLQYKVFGRHQVPQGWVVVTAGNPSEYNRSTHDFDVATWDRLKRIDVEPDYEAWKAYALASRVHPAIIAYLDAETSDFYHIEATLDGKAFVTARGWDDLSRVMRVYEARGIPVTERLIAQYVQDARTAKRFAVYYDLFNKYRSDYQIDAILEGSAEARVVERAKAAPFDERVALVGLLSSSLAGRLHAVMLQDAATDLAFAAVKQVAQHCEGGLADAADVRAACSAAAIDYDARAKEGRESRLMSTDEGSSLMTAARFLRAIADEAAPVALDQAKARFGAYAQQLDEAVAAAQRGLDSAYAFLDEAFGIGKETLLFTTDISADASVVAFIGRYGSESYAAHSRDLMLEERAAALQERAMQAADAR</sequence>
<dbReference type="SUPFAM" id="SSF52540">
    <property type="entry name" value="P-loop containing nucleoside triphosphate hydrolases"/>
    <property type="match status" value="1"/>
</dbReference>
<dbReference type="InterPro" id="IPR003593">
    <property type="entry name" value="AAA+_ATPase"/>
</dbReference>
<dbReference type="OrthoDB" id="9808317at2"/>
<dbReference type="GO" id="GO:0016887">
    <property type="term" value="F:ATP hydrolysis activity"/>
    <property type="evidence" value="ECO:0007669"/>
    <property type="project" value="InterPro"/>
</dbReference>
<dbReference type="Proteomes" id="UP000267368">
    <property type="component" value="Unassembled WGS sequence"/>
</dbReference>
<evidence type="ECO:0000313" key="3">
    <source>
        <dbReference type="Proteomes" id="UP000267368"/>
    </source>
</evidence>
<gene>
    <name evidence="2" type="ORF">DMP07_02005</name>
</gene>
<feature type="domain" description="AAA+ ATPase" evidence="1">
    <location>
        <begin position="32"/>
        <end position="188"/>
    </location>
</feature>
<evidence type="ECO:0000313" key="2">
    <source>
        <dbReference type="EMBL" id="RNL21627.1"/>
    </source>
</evidence>
<dbReference type="Pfam" id="PF07728">
    <property type="entry name" value="AAA_5"/>
    <property type="match status" value="1"/>
</dbReference>
<organism evidence="2 3">
    <name type="scientific">Slackia faecicanis</name>
    <dbReference type="NCBI Taxonomy" id="255723"/>
    <lineage>
        <taxon>Bacteria</taxon>
        <taxon>Bacillati</taxon>
        <taxon>Actinomycetota</taxon>
        <taxon>Coriobacteriia</taxon>
        <taxon>Eggerthellales</taxon>
        <taxon>Eggerthellaceae</taxon>
        <taxon>Slackia</taxon>
    </lineage>
</organism>
<evidence type="ECO:0000259" key="1">
    <source>
        <dbReference type="SMART" id="SM00382"/>
    </source>
</evidence>
<dbReference type="CDD" id="cd00009">
    <property type="entry name" value="AAA"/>
    <property type="match status" value="1"/>
</dbReference>
<keyword evidence="3" id="KW-1185">Reference proteome</keyword>
<name>A0A3N0AHL1_9ACTN</name>
<dbReference type="RefSeq" id="WP_123197467.1">
    <property type="nucleotide sequence ID" value="NZ_QICB01000001.1"/>
</dbReference>
<dbReference type="EMBL" id="QICB01000001">
    <property type="protein sequence ID" value="RNL21627.1"/>
    <property type="molecule type" value="Genomic_DNA"/>
</dbReference>
<dbReference type="SMART" id="SM00382">
    <property type="entry name" value="AAA"/>
    <property type="match status" value="1"/>
</dbReference>
<accession>A0A3N0AHL1</accession>
<dbReference type="AlphaFoldDB" id="A0A3N0AHL1"/>
<dbReference type="InterPro" id="IPR011704">
    <property type="entry name" value="ATPase_dyneun-rel_AAA"/>
</dbReference>
<comment type="caution">
    <text evidence="2">The sequence shown here is derived from an EMBL/GenBank/DDBJ whole genome shotgun (WGS) entry which is preliminary data.</text>
</comment>